<proteinExistence type="predicted"/>
<evidence type="ECO:0000313" key="1">
    <source>
        <dbReference type="EMBL" id="MDV0446005.1"/>
    </source>
</evidence>
<name>A0ABU3VSW1_9EURY</name>
<sequence length="107" mass="12514">MTRHIDDVSEETRTRIYALIKDLEMIVAERKDLEAAETELKEMLISELAENELDYVETDHSKIRYTAPSVSMKLDSKKLRQDLPDLYEQYLCESERKGFIAVTIKSE</sequence>
<reference evidence="1 2" key="1">
    <citation type="submission" date="2023-06" db="EMBL/GenBank/DDBJ databases">
        <title>Genome sequence of Methanimicrococcus sp. At1.</title>
        <authorList>
            <person name="Protasov E."/>
            <person name="Platt K."/>
            <person name="Poehlein A."/>
            <person name="Daniel R."/>
            <person name="Brune A."/>
        </authorList>
    </citation>
    <scope>NUCLEOTIDE SEQUENCE [LARGE SCALE GENOMIC DNA]</scope>
    <source>
        <strain evidence="1 2">At1</strain>
    </source>
</reference>
<keyword evidence="2" id="KW-1185">Reference proteome</keyword>
<organism evidence="1 2">
    <name type="scientific">Methanimicrococcus hacksteinii</name>
    <dbReference type="NCBI Taxonomy" id="3028293"/>
    <lineage>
        <taxon>Archaea</taxon>
        <taxon>Methanobacteriati</taxon>
        <taxon>Methanobacteriota</taxon>
        <taxon>Stenosarchaea group</taxon>
        <taxon>Methanomicrobia</taxon>
        <taxon>Methanosarcinales</taxon>
        <taxon>Methanosarcinaceae</taxon>
        <taxon>Methanimicrococcus</taxon>
    </lineage>
</organism>
<protein>
    <submittedName>
        <fullName evidence="1">Uncharacterized protein</fullName>
    </submittedName>
</protein>
<comment type="caution">
    <text evidence="1">The sequence shown here is derived from an EMBL/GenBank/DDBJ whole genome shotgun (WGS) entry which is preliminary data.</text>
</comment>
<gene>
    <name evidence="1" type="ORF">MmiAt1_16150</name>
</gene>
<accession>A0ABU3VSW1</accession>
<dbReference type="Proteomes" id="UP001272052">
    <property type="component" value="Unassembled WGS sequence"/>
</dbReference>
<dbReference type="EMBL" id="JAWDKC010000030">
    <property type="protein sequence ID" value="MDV0446005.1"/>
    <property type="molecule type" value="Genomic_DNA"/>
</dbReference>
<dbReference type="RefSeq" id="WP_318786443.1">
    <property type="nucleotide sequence ID" value="NZ_JAWDKC010000030.1"/>
</dbReference>
<evidence type="ECO:0000313" key="2">
    <source>
        <dbReference type="Proteomes" id="UP001272052"/>
    </source>
</evidence>